<dbReference type="EMBL" id="MNCJ02000322">
    <property type="protein sequence ID" value="KAF5798624.1"/>
    <property type="molecule type" value="Genomic_DNA"/>
</dbReference>
<accession>A0A9K3IKF7</accession>
<proteinExistence type="predicted"/>
<reference evidence="1" key="2">
    <citation type="submission" date="2020-06" db="EMBL/GenBank/DDBJ databases">
        <title>Helianthus annuus Genome sequencing and assembly Release 2.</title>
        <authorList>
            <person name="Gouzy J."/>
            <person name="Langlade N."/>
            <person name="Munos S."/>
        </authorList>
    </citation>
    <scope>NUCLEOTIDE SEQUENCE</scope>
    <source>
        <tissue evidence="1">Leaves</tissue>
    </source>
</reference>
<name>A0A9K3IKF7_HELAN</name>
<dbReference type="AlphaFoldDB" id="A0A9K3IKF7"/>
<organism evidence="1 2">
    <name type="scientific">Helianthus annuus</name>
    <name type="common">Common sunflower</name>
    <dbReference type="NCBI Taxonomy" id="4232"/>
    <lineage>
        <taxon>Eukaryota</taxon>
        <taxon>Viridiplantae</taxon>
        <taxon>Streptophyta</taxon>
        <taxon>Embryophyta</taxon>
        <taxon>Tracheophyta</taxon>
        <taxon>Spermatophyta</taxon>
        <taxon>Magnoliopsida</taxon>
        <taxon>eudicotyledons</taxon>
        <taxon>Gunneridae</taxon>
        <taxon>Pentapetalae</taxon>
        <taxon>asterids</taxon>
        <taxon>campanulids</taxon>
        <taxon>Asterales</taxon>
        <taxon>Asteraceae</taxon>
        <taxon>Asteroideae</taxon>
        <taxon>Heliantheae alliance</taxon>
        <taxon>Heliantheae</taxon>
        <taxon>Helianthus</taxon>
    </lineage>
</organism>
<comment type="caution">
    <text evidence="1">The sequence shown here is derived from an EMBL/GenBank/DDBJ whole genome shotgun (WGS) entry which is preliminary data.</text>
</comment>
<reference evidence="1" key="1">
    <citation type="journal article" date="2017" name="Nature">
        <title>The sunflower genome provides insights into oil metabolism, flowering and Asterid evolution.</title>
        <authorList>
            <person name="Badouin H."/>
            <person name="Gouzy J."/>
            <person name="Grassa C.J."/>
            <person name="Murat F."/>
            <person name="Staton S.E."/>
            <person name="Cottret L."/>
            <person name="Lelandais-Briere C."/>
            <person name="Owens G.L."/>
            <person name="Carrere S."/>
            <person name="Mayjonade B."/>
            <person name="Legrand L."/>
            <person name="Gill N."/>
            <person name="Kane N.C."/>
            <person name="Bowers J.E."/>
            <person name="Hubner S."/>
            <person name="Bellec A."/>
            <person name="Berard A."/>
            <person name="Berges H."/>
            <person name="Blanchet N."/>
            <person name="Boniface M.C."/>
            <person name="Brunel D."/>
            <person name="Catrice O."/>
            <person name="Chaidir N."/>
            <person name="Claudel C."/>
            <person name="Donnadieu C."/>
            <person name="Faraut T."/>
            <person name="Fievet G."/>
            <person name="Helmstetter N."/>
            <person name="King M."/>
            <person name="Knapp S.J."/>
            <person name="Lai Z."/>
            <person name="Le Paslier M.C."/>
            <person name="Lippi Y."/>
            <person name="Lorenzon L."/>
            <person name="Mandel J.R."/>
            <person name="Marage G."/>
            <person name="Marchand G."/>
            <person name="Marquand E."/>
            <person name="Bret-Mestries E."/>
            <person name="Morien E."/>
            <person name="Nambeesan S."/>
            <person name="Nguyen T."/>
            <person name="Pegot-Espagnet P."/>
            <person name="Pouilly N."/>
            <person name="Raftis F."/>
            <person name="Sallet E."/>
            <person name="Schiex T."/>
            <person name="Thomas J."/>
            <person name="Vandecasteele C."/>
            <person name="Vares D."/>
            <person name="Vear F."/>
            <person name="Vautrin S."/>
            <person name="Crespi M."/>
            <person name="Mangin B."/>
            <person name="Burke J.M."/>
            <person name="Salse J."/>
            <person name="Munos S."/>
            <person name="Vincourt P."/>
            <person name="Rieseberg L.H."/>
            <person name="Langlade N.B."/>
        </authorList>
    </citation>
    <scope>NUCLEOTIDE SEQUENCE</scope>
    <source>
        <tissue evidence="1">Leaves</tissue>
    </source>
</reference>
<evidence type="ECO:0000313" key="1">
    <source>
        <dbReference type="EMBL" id="KAF5798624.1"/>
    </source>
</evidence>
<dbReference type="Proteomes" id="UP000215914">
    <property type="component" value="Unassembled WGS sequence"/>
</dbReference>
<evidence type="ECO:0000313" key="2">
    <source>
        <dbReference type="Proteomes" id="UP000215914"/>
    </source>
</evidence>
<dbReference type="Gramene" id="mRNA:HanXRQr2_Chr07g0295061">
    <property type="protein sequence ID" value="CDS:HanXRQr2_Chr07g0295061.1"/>
    <property type="gene ID" value="HanXRQr2_Chr07g0295061"/>
</dbReference>
<protein>
    <submittedName>
        <fullName evidence="1">Uncharacterized protein</fullName>
    </submittedName>
</protein>
<gene>
    <name evidence="1" type="ORF">HanXRQr2_Chr07g0295061</name>
</gene>
<sequence>MSSISRRLNRWITLSFGHSYHDIRATLSHGQFVLVTSGSLSAQPLFAAAEFGDIPSFVFVF</sequence>
<keyword evidence="2" id="KW-1185">Reference proteome</keyword>